<reference evidence="1" key="1">
    <citation type="submission" date="2019-03" db="EMBL/GenBank/DDBJ databases">
        <authorList>
            <consortium name="Pathogen Informatics"/>
        </authorList>
    </citation>
    <scope>NUCLEOTIDE SEQUENCE</scope>
    <source>
        <strain evidence="1">5012STDY7626450</strain>
    </source>
</reference>
<gene>
    <name evidence="1" type="ORF">SAMEA4873652_05409</name>
</gene>
<proteinExistence type="predicted"/>
<dbReference type="RefSeq" id="WP_040216490.1">
    <property type="nucleotide sequence ID" value="NZ_CAAGZC010000031.1"/>
</dbReference>
<dbReference type="InterPro" id="IPR025048">
    <property type="entry name" value="DUF3987"/>
</dbReference>
<protein>
    <recommendedName>
        <fullName evidence="2">DUF3987 domain-containing protein</fullName>
    </recommendedName>
</protein>
<dbReference type="AlphaFoldDB" id="A0A486SNB7"/>
<evidence type="ECO:0008006" key="2">
    <source>
        <dbReference type="Google" id="ProtNLM"/>
    </source>
</evidence>
<accession>A0A486SNB7</accession>
<dbReference type="Pfam" id="PF13148">
    <property type="entry name" value="DUF3987"/>
    <property type="match status" value="1"/>
</dbReference>
<evidence type="ECO:0000313" key="1">
    <source>
        <dbReference type="EMBL" id="VGM15322.1"/>
    </source>
</evidence>
<organism evidence="1">
    <name type="scientific">Klebsiella pneumoniae</name>
    <dbReference type="NCBI Taxonomy" id="573"/>
    <lineage>
        <taxon>Bacteria</taxon>
        <taxon>Pseudomonadati</taxon>
        <taxon>Pseudomonadota</taxon>
        <taxon>Gammaproteobacteria</taxon>
        <taxon>Enterobacterales</taxon>
        <taxon>Enterobacteriaceae</taxon>
        <taxon>Klebsiella/Raoultella group</taxon>
        <taxon>Klebsiella</taxon>
        <taxon>Klebsiella pneumoniae complex</taxon>
    </lineage>
</organism>
<name>A0A486SNB7_KLEPN</name>
<dbReference type="EMBL" id="CAAHCV010000040">
    <property type="protein sequence ID" value="VGM15322.1"/>
    <property type="molecule type" value="Genomic_DNA"/>
</dbReference>
<sequence length="481" mass="54694">MSVGVIKDKKATYPVEYFPQIMRNAIESIVRDVQAPPELVGSAILGFASLALQGLKKIRYPDGRVRPISLYLTVIADSGERKTAVYNLVGQPVFAFEKACRKKHEMLIVDYNAELQSWKVQEQSILKSIRKKTEKGVSIESENERLKLHYRIKPKSPVLPKMIYNDTTPEALQSGLYNNIPSASLMSDEAGVFFKGRAKSNLGFLNQLWDGSSFDVERKTGSFTVDDCMFTILLMIQTDEFEKYVKKQGDYAVGSGFFSRFMITGVTSMQGRRDTKTVQNAGGDSLRLFHEKIEEALSSFEEMCNSTTVTHEYYTLSEQAQTVLSEYQKKAEDAIIQHKDKSPLFEGMFSKLSENFIRVAALFEYFDGNNSGTISSKNVVNASNIVNFYYSYLLTSGGLRSETVEQNADLLYAWLLSHKENHYSYTTHINKTEIRRKGPYKLRNKIKLNAALEFLEQERKVSIQKLRNNNGTMSEIITIHR</sequence>